<dbReference type="Proteomes" id="UP000781958">
    <property type="component" value="Unassembled WGS sequence"/>
</dbReference>
<keyword evidence="3" id="KW-1003">Cell membrane</keyword>
<feature type="transmembrane region" description="Helical" evidence="7">
    <location>
        <begin position="109"/>
        <end position="130"/>
    </location>
</feature>
<reference evidence="9 10" key="1">
    <citation type="submission" date="2021-03" db="EMBL/GenBank/DDBJ databases">
        <title>Genomic Encyclopedia of Type Strains, Phase III (KMG-III): the genomes of soil and plant-associated and newly described type strains.</title>
        <authorList>
            <person name="Whitman W."/>
        </authorList>
    </citation>
    <scope>NUCLEOTIDE SEQUENCE [LARGE SCALE GENOMIC DNA]</scope>
    <source>
        <strain evidence="9 10">IMMIB AFH-6</strain>
    </source>
</reference>
<comment type="subcellular location">
    <subcellularLocation>
        <location evidence="1 7">Cell membrane</location>
        <topology evidence="1 7">Multi-pass membrane protein</topology>
    </subcellularLocation>
</comment>
<feature type="domain" description="ABC transmembrane type-1" evidence="8">
    <location>
        <begin position="70"/>
        <end position="248"/>
    </location>
</feature>
<evidence type="ECO:0000256" key="2">
    <source>
        <dbReference type="ARBA" id="ARBA00022448"/>
    </source>
</evidence>
<dbReference type="EMBL" id="JAGINP010000008">
    <property type="protein sequence ID" value="MBP2292924.1"/>
    <property type="molecule type" value="Genomic_DNA"/>
</dbReference>
<dbReference type="PROSITE" id="PS50928">
    <property type="entry name" value="ABC_TM1"/>
    <property type="match status" value="1"/>
</dbReference>
<dbReference type="PANTHER" id="PTHR30151">
    <property type="entry name" value="ALKANE SULFONATE ABC TRANSPORTER-RELATED, MEMBRANE SUBUNIT"/>
    <property type="match status" value="1"/>
</dbReference>
<organism evidence="9 10">
    <name type="scientific">Azospirillum rugosum</name>
    <dbReference type="NCBI Taxonomy" id="416170"/>
    <lineage>
        <taxon>Bacteria</taxon>
        <taxon>Pseudomonadati</taxon>
        <taxon>Pseudomonadota</taxon>
        <taxon>Alphaproteobacteria</taxon>
        <taxon>Rhodospirillales</taxon>
        <taxon>Azospirillaceae</taxon>
        <taxon>Azospirillum</taxon>
    </lineage>
</organism>
<dbReference type="PANTHER" id="PTHR30151:SF20">
    <property type="entry name" value="ABC TRANSPORTER PERMEASE PROTEIN HI_0355-RELATED"/>
    <property type="match status" value="1"/>
</dbReference>
<evidence type="ECO:0000256" key="6">
    <source>
        <dbReference type="ARBA" id="ARBA00023136"/>
    </source>
</evidence>
<feature type="transmembrane region" description="Helical" evidence="7">
    <location>
        <begin position="74"/>
        <end position="97"/>
    </location>
</feature>
<sequence length="262" mass="28174">MTTAPDRKTTLWTALRSPWVATPCLLALAFLGWDAVVAARNISPFILPAPRPVLGEWIGLLRDARAWGHTGMTAAATVAGFLLAALFGVAAGILLSLSATLERISKPFVVAFQVFPKVALIPLFVVWMGFGLGPKVLTAAILPFYPIMMNTLLGIRSVPDGFHDIMSSFDATRLQRLRRLEIPYALPFIVTGFEVGIVLALVGTVVAEFVSGSSGLGYLLVSRINSFETAQMFAIVLHLCLLGLTLYAGVALLRRLIVPRGA</sequence>
<dbReference type="SUPFAM" id="SSF161098">
    <property type="entry name" value="MetI-like"/>
    <property type="match status" value="1"/>
</dbReference>
<feature type="transmembrane region" description="Helical" evidence="7">
    <location>
        <begin position="230"/>
        <end position="253"/>
    </location>
</feature>
<dbReference type="Pfam" id="PF00528">
    <property type="entry name" value="BPD_transp_1"/>
    <property type="match status" value="1"/>
</dbReference>
<evidence type="ECO:0000256" key="7">
    <source>
        <dbReference type="RuleBase" id="RU363032"/>
    </source>
</evidence>
<comment type="caution">
    <text evidence="9">The sequence shown here is derived from an EMBL/GenBank/DDBJ whole genome shotgun (WGS) entry which is preliminary data.</text>
</comment>
<evidence type="ECO:0000256" key="5">
    <source>
        <dbReference type="ARBA" id="ARBA00022989"/>
    </source>
</evidence>
<protein>
    <submittedName>
        <fullName evidence="9">NitT/TauT family transport system permease protein</fullName>
    </submittedName>
</protein>
<comment type="similarity">
    <text evidence="7">Belongs to the binding-protein-dependent transport system permease family.</text>
</comment>
<evidence type="ECO:0000259" key="8">
    <source>
        <dbReference type="PROSITE" id="PS50928"/>
    </source>
</evidence>
<name>A0ABS4SL12_9PROT</name>
<gene>
    <name evidence="9" type="ORF">J2851_002705</name>
</gene>
<dbReference type="CDD" id="cd06261">
    <property type="entry name" value="TM_PBP2"/>
    <property type="match status" value="1"/>
</dbReference>
<keyword evidence="6 7" id="KW-0472">Membrane</keyword>
<evidence type="ECO:0000313" key="9">
    <source>
        <dbReference type="EMBL" id="MBP2292924.1"/>
    </source>
</evidence>
<evidence type="ECO:0000256" key="4">
    <source>
        <dbReference type="ARBA" id="ARBA00022692"/>
    </source>
</evidence>
<dbReference type="RefSeq" id="WP_209766778.1">
    <property type="nucleotide sequence ID" value="NZ_JAGINP010000008.1"/>
</dbReference>
<evidence type="ECO:0000256" key="1">
    <source>
        <dbReference type="ARBA" id="ARBA00004651"/>
    </source>
</evidence>
<keyword evidence="2 7" id="KW-0813">Transport</keyword>
<proteinExistence type="inferred from homology"/>
<dbReference type="InterPro" id="IPR035906">
    <property type="entry name" value="MetI-like_sf"/>
</dbReference>
<dbReference type="InterPro" id="IPR000515">
    <property type="entry name" value="MetI-like"/>
</dbReference>
<evidence type="ECO:0000256" key="3">
    <source>
        <dbReference type="ARBA" id="ARBA00022475"/>
    </source>
</evidence>
<keyword evidence="5 7" id="KW-1133">Transmembrane helix</keyword>
<keyword evidence="4 7" id="KW-0812">Transmembrane</keyword>
<evidence type="ECO:0000313" key="10">
    <source>
        <dbReference type="Proteomes" id="UP000781958"/>
    </source>
</evidence>
<keyword evidence="10" id="KW-1185">Reference proteome</keyword>
<dbReference type="Gene3D" id="1.10.3720.10">
    <property type="entry name" value="MetI-like"/>
    <property type="match status" value="1"/>
</dbReference>
<accession>A0ABS4SL12</accession>
<feature type="transmembrane region" description="Helical" evidence="7">
    <location>
        <begin position="184"/>
        <end position="210"/>
    </location>
</feature>
<feature type="transmembrane region" description="Helical" evidence="7">
    <location>
        <begin position="136"/>
        <end position="155"/>
    </location>
</feature>